<dbReference type="Proteomes" id="UP000281332">
    <property type="component" value="Unassembled WGS sequence"/>
</dbReference>
<dbReference type="AlphaFoldDB" id="A0A3N4NA25"/>
<sequence length="118" mass="12874">MTAEKIRLRHAEHCGWMVFTERTVNCFGREADARIPGLQALGFGVKKLYCKPGLIPDDGYVALFGETLRRLLEVAPGDAFAMSMLSRLGTSGKNGDLFIDFTEIDALSSGSVGGEHHE</sequence>
<dbReference type="EMBL" id="RMVG01000031">
    <property type="protein sequence ID" value="RPD93204.1"/>
    <property type="molecule type" value="Genomic_DNA"/>
</dbReference>
<evidence type="ECO:0000313" key="1">
    <source>
        <dbReference type="EMBL" id="RPD93204.1"/>
    </source>
</evidence>
<comment type="caution">
    <text evidence="1">The sequence shown here is derived from an EMBL/GenBank/DDBJ whole genome shotgun (WGS) entry which is preliminary data.</text>
</comment>
<name>A0A3N4NA25_9GAMM</name>
<reference evidence="1 2" key="1">
    <citation type="submission" date="2018-11" db="EMBL/GenBank/DDBJ databases">
        <title>Whole genome sequencing of Pantoea sp. RIT388.</title>
        <authorList>
            <person name="Gan H.M."/>
            <person name="Hudson A.O."/>
        </authorList>
    </citation>
    <scope>NUCLEOTIDE SEQUENCE [LARGE SCALE GENOMIC DNA]</scope>
    <source>
        <strain evidence="1 2">RIT388</strain>
    </source>
</reference>
<dbReference type="OrthoDB" id="6549705at2"/>
<organism evidence="1 2">
    <name type="scientific">Candidatus Pantoea deserta</name>
    <dbReference type="NCBI Taxonomy" id="1869313"/>
    <lineage>
        <taxon>Bacteria</taxon>
        <taxon>Pseudomonadati</taxon>
        <taxon>Pseudomonadota</taxon>
        <taxon>Gammaproteobacteria</taxon>
        <taxon>Enterobacterales</taxon>
        <taxon>Erwiniaceae</taxon>
        <taxon>Pantoea</taxon>
    </lineage>
</organism>
<dbReference type="RefSeq" id="WP_123803105.1">
    <property type="nucleotide sequence ID" value="NZ_RMVG01000031.1"/>
</dbReference>
<accession>A0A3N4NA25</accession>
<protein>
    <submittedName>
        <fullName evidence="1">Uncharacterized protein</fullName>
    </submittedName>
</protein>
<keyword evidence="2" id="KW-1185">Reference proteome</keyword>
<evidence type="ECO:0000313" key="2">
    <source>
        <dbReference type="Proteomes" id="UP000281332"/>
    </source>
</evidence>
<gene>
    <name evidence="1" type="ORF">BBB56_22490</name>
</gene>
<proteinExistence type="predicted"/>